<dbReference type="GO" id="GO:0046872">
    <property type="term" value="F:metal ion binding"/>
    <property type="evidence" value="ECO:0007669"/>
    <property type="project" value="InterPro"/>
</dbReference>
<dbReference type="InterPro" id="IPR011761">
    <property type="entry name" value="ATP-grasp"/>
</dbReference>
<dbReference type="InterPro" id="IPR013815">
    <property type="entry name" value="ATP_grasp_subdomain_1"/>
</dbReference>
<keyword evidence="1" id="KW-0067">ATP-binding</keyword>
<organism evidence="3">
    <name type="scientific">Thermodesulforhabdus norvegica</name>
    <dbReference type="NCBI Taxonomy" id="39841"/>
    <lineage>
        <taxon>Bacteria</taxon>
        <taxon>Pseudomonadati</taxon>
        <taxon>Thermodesulfobacteriota</taxon>
        <taxon>Syntrophobacteria</taxon>
        <taxon>Syntrophobacterales</taxon>
        <taxon>Thermodesulforhabdaceae</taxon>
        <taxon>Thermodesulforhabdus</taxon>
    </lineage>
</organism>
<keyword evidence="1" id="KW-0547">Nucleotide-binding</keyword>
<dbReference type="InterPro" id="IPR013651">
    <property type="entry name" value="ATP-grasp_RimK-type"/>
</dbReference>
<dbReference type="GO" id="GO:0005737">
    <property type="term" value="C:cytoplasm"/>
    <property type="evidence" value="ECO:0007669"/>
    <property type="project" value="TreeGrafter"/>
</dbReference>
<dbReference type="EMBL" id="DQZW01000175">
    <property type="protein sequence ID" value="HDL89989.1"/>
    <property type="molecule type" value="Genomic_DNA"/>
</dbReference>
<evidence type="ECO:0000313" key="3">
    <source>
        <dbReference type="EMBL" id="HDL89989.1"/>
    </source>
</evidence>
<dbReference type="SUPFAM" id="SSF56059">
    <property type="entry name" value="Glutathione synthetase ATP-binding domain-like"/>
    <property type="match status" value="1"/>
</dbReference>
<dbReference type="AlphaFoldDB" id="A0A7C0WS32"/>
<dbReference type="PANTHER" id="PTHR21621">
    <property type="entry name" value="RIBOSOMAL PROTEIN S6 MODIFICATION PROTEIN"/>
    <property type="match status" value="1"/>
</dbReference>
<comment type="caution">
    <text evidence="3">The sequence shown here is derived from an EMBL/GenBank/DDBJ whole genome shotgun (WGS) entry which is preliminary data.</text>
</comment>
<reference evidence="3" key="1">
    <citation type="journal article" date="2020" name="mSystems">
        <title>Genome- and Community-Level Interaction Insights into Carbon Utilization and Element Cycling Functions of Hydrothermarchaeota in Hydrothermal Sediment.</title>
        <authorList>
            <person name="Zhou Z."/>
            <person name="Liu Y."/>
            <person name="Xu W."/>
            <person name="Pan J."/>
            <person name="Luo Z.H."/>
            <person name="Li M."/>
        </authorList>
    </citation>
    <scope>NUCLEOTIDE SEQUENCE [LARGE SCALE GENOMIC DNA]</scope>
    <source>
        <strain evidence="3">HyVt-19</strain>
    </source>
</reference>
<evidence type="ECO:0000259" key="2">
    <source>
        <dbReference type="PROSITE" id="PS50975"/>
    </source>
</evidence>
<evidence type="ECO:0000256" key="1">
    <source>
        <dbReference type="PROSITE-ProRule" id="PRU00409"/>
    </source>
</evidence>
<proteinExistence type="predicted"/>
<protein>
    <submittedName>
        <fullName evidence="3">ATP-grasp domain-containing protein</fullName>
    </submittedName>
</protein>
<dbReference type="PANTHER" id="PTHR21621:SF2">
    <property type="entry name" value="COENZYME GAMMA-F420-2:ALPHA-L-GLUTAMATE LIGASE"/>
    <property type="match status" value="1"/>
</dbReference>
<dbReference type="Gene3D" id="3.30.1490.20">
    <property type="entry name" value="ATP-grasp fold, A domain"/>
    <property type="match status" value="1"/>
</dbReference>
<dbReference type="GO" id="GO:0043774">
    <property type="term" value="F:coenzyme F420-2 alpha-glutamyl ligase activity"/>
    <property type="evidence" value="ECO:0007669"/>
    <property type="project" value="TreeGrafter"/>
</dbReference>
<dbReference type="PROSITE" id="PS50975">
    <property type="entry name" value="ATP_GRASP"/>
    <property type="match status" value="1"/>
</dbReference>
<dbReference type="GO" id="GO:0005524">
    <property type="term" value="F:ATP binding"/>
    <property type="evidence" value="ECO:0007669"/>
    <property type="project" value="UniProtKB-UniRule"/>
</dbReference>
<sequence>MRKCSPEVVNVALGKRLRTCRSISCIGVLPNFEDYDFESRLLIEKAGKVYYPSAIYEPLFDSLGKATFPKNYYTFVGNKIKQTLLFEWCGVNHPKTRIVYGRRKEEKILKEFEYPFIAKNPVGSSQGKGVFLIRHEGELRRYLEKHDPAYVQEYLPTDRDLRVVIFAGRVINAYWRIGKPGEFRHNVSQGATISFDNIPEDAIDFALDVVRRCGFGEVGLDVLPYNGEYYVIEANMVYGMEGFRCRGLDVYVMFKRAEREGWL</sequence>
<name>A0A7C0WS32_9BACT</name>
<dbReference type="Proteomes" id="UP000886355">
    <property type="component" value="Unassembled WGS sequence"/>
</dbReference>
<accession>A0A7C0WS32</accession>
<dbReference type="Pfam" id="PF08443">
    <property type="entry name" value="RimK"/>
    <property type="match status" value="1"/>
</dbReference>
<dbReference type="Gene3D" id="3.30.470.20">
    <property type="entry name" value="ATP-grasp fold, B domain"/>
    <property type="match status" value="1"/>
</dbReference>
<feature type="domain" description="ATP-grasp" evidence="2">
    <location>
        <begin position="83"/>
        <end position="261"/>
    </location>
</feature>
<gene>
    <name evidence="3" type="ORF">ENG14_03705</name>
</gene>